<evidence type="ECO:0000259" key="1">
    <source>
        <dbReference type="Pfam" id="PF12728"/>
    </source>
</evidence>
<dbReference type="AlphaFoldDB" id="A0A6M3L0W2"/>
<reference evidence="2" key="1">
    <citation type="submission" date="2020-03" db="EMBL/GenBank/DDBJ databases">
        <title>The deep terrestrial virosphere.</title>
        <authorList>
            <person name="Holmfeldt K."/>
            <person name="Nilsson E."/>
            <person name="Simone D."/>
            <person name="Lopez-Fernandez M."/>
            <person name="Wu X."/>
            <person name="de Brujin I."/>
            <person name="Lundin D."/>
            <person name="Andersson A."/>
            <person name="Bertilsson S."/>
            <person name="Dopson M."/>
        </authorList>
    </citation>
    <scope>NUCLEOTIDE SEQUENCE</scope>
    <source>
        <strain evidence="2">MM415B02810</strain>
    </source>
</reference>
<proteinExistence type="predicted"/>
<sequence length="56" mass="6372">MTIPEAATALGLAASTLRLQIKLRKLKAHKFGSIWYVSASEVERYGRENRRQPKET</sequence>
<protein>
    <submittedName>
        <fullName evidence="2">Putative DNA binding, helix-turn-helix domain containing protein</fullName>
    </submittedName>
</protein>
<dbReference type="Pfam" id="PF12728">
    <property type="entry name" value="HTH_17"/>
    <property type="match status" value="1"/>
</dbReference>
<organism evidence="2">
    <name type="scientific">viral metagenome</name>
    <dbReference type="NCBI Taxonomy" id="1070528"/>
    <lineage>
        <taxon>unclassified sequences</taxon>
        <taxon>metagenomes</taxon>
        <taxon>organismal metagenomes</taxon>
    </lineage>
</organism>
<name>A0A6M3L0W2_9ZZZZ</name>
<dbReference type="EMBL" id="MT142762">
    <property type="protein sequence ID" value="QJA88207.1"/>
    <property type="molecule type" value="Genomic_DNA"/>
</dbReference>
<gene>
    <name evidence="2" type="ORF">MM415B02810_0005</name>
</gene>
<dbReference type="InterPro" id="IPR041657">
    <property type="entry name" value="HTH_17"/>
</dbReference>
<accession>A0A6M3L0W2</accession>
<feature type="domain" description="Helix-turn-helix" evidence="1">
    <location>
        <begin position="1"/>
        <end position="49"/>
    </location>
</feature>
<evidence type="ECO:0000313" key="2">
    <source>
        <dbReference type="EMBL" id="QJA88207.1"/>
    </source>
</evidence>